<evidence type="ECO:0000313" key="2">
    <source>
        <dbReference type="Proteomes" id="UP001066276"/>
    </source>
</evidence>
<reference evidence="1" key="1">
    <citation type="journal article" date="2022" name="bioRxiv">
        <title>Sequencing and chromosome-scale assembly of the giantPleurodeles waltlgenome.</title>
        <authorList>
            <person name="Brown T."/>
            <person name="Elewa A."/>
            <person name="Iarovenko S."/>
            <person name="Subramanian E."/>
            <person name="Araus A.J."/>
            <person name="Petzold A."/>
            <person name="Susuki M."/>
            <person name="Suzuki K.-i.T."/>
            <person name="Hayashi T."/>
            <person name="Toyoda A."/>
            <person name="Oliveira C."/>
            <person name="Osipova E."/>
            <person name="Leigh N.D."/>
            <person name="Simon A."/>
            <person name="Yun M.H."/>
        </authorList>
    </citation>
    <scope>NUCLEOTIDE SEQUENCE</scope>
    <source>
        <strain evidence="1">20211129_DDA</strain>
        <tissue evidence="1">Liver</tissue>
    </source>
</reference>
<accession>A0AAV7QC01</accession>
<evidence type="ECO:0000313" key="1">
    <source>
        <dbReference type="EMBL" id="KAJ1138057.1"/>
    </source>
</evidence>
<evidence type="ECO:0008006" key="3">
    <source>
        <dbReference type="Google" id="ProtNLM"/>
    </source>
</evidence>
<dbReference type="EMBL" id="JANPWB010000010">
    <property type="protein sequence ID" value="KAJ1138057.1"/>
    <property type="molecule type" value="Genomic_DNA"/>
</dbReference>
<dbReference type="Proteomes" id="UP001066276">
    <property type="component" value="Chromosome 6"/>
</dbReference>
<proteinExistence type="predicted"/>
<keyword evidence="2" id="KW-1185">Reference proteome</keyword>
<name>A0AAV7QC01_PLEWA</name>
<gene>
    <name evidence="1" type="ORF">NDU88_004448</name>
</gene>
<protein>
    <recommendedName>
        <fullName evidence="3">Secreted protein</fullName>
    </recommendedName>
</protein>
<sequence>MCCVPASGTVRARGFLVLCVAQATYTDRVEHGAIVSARTRAHARTLPKEMIWIRGEMCWILECIVA</sequence>
<dbReference type="AlphaFoldDB" id="A0AAV7QC01"/>
<comment type="caution">
    <text evidence="1">The sequence shown here is derived from an EMBL/GenBank/DDBJ whole genome shotgun (WGS) entry which is preliminary data.</text>
</comment>
<organism evidence="1 2">
    <name type="scientific">Pleurodeles waltl</name>
    <name type="common">Iberian ribbed newt</name>
    <dbReference type="NCBI Taxonomy" id="8319"/>
    <lineage>
        <taxon>Eukaryota</taxon>
        <taxon>Metazoa</taxon>
        <taxon>Chordata</taxon>
        <taxon>Craniata</taxon>
        <taxon>Vertebrata</taxon>
        <taxon>Euteleostomi</taxon>
        <taxon>Amphibia</taxon>
        <taxon>Batrachia</taxon>
        <taxon>Caudata</taxon>
        <taxon>Salamandroidea</taxon>
        <taxon>Salamandridae</taxon>
        <taxon>Pleurodelinae</taxon>
        <taxon>Pleurodeles</taxon>
    </lineage>
</organism>